<keyword evidence="7 13" id="KW-0812">Transmembrane</keyword>
<dbReference type="InterPro" id="IPR011009">
    <property type="entry name" value="Kinase-like_dom_sf"/>
</dbReference>
<name>A0A520S557_9GAMM</name>
<gene>
    <name evidence="15" type="primary">ubiB</name>
    <name evidence="15" type="ORF">EVA69_01550</name>
</gene>
<reference evidence="15 16" key="1">
    <citation type="submission" date="2019-02" db="EMBL/GenBank/DDBJ databases">
        <title>Prokaryotic population dynamics and viral predation in marine succession experiment using metagenomics: the confinement effect.</title>
        <authorList>
            <person name="Haro-Moreno J.M."/>
            <person name="Rodriguez-Valera F."/>
            <person name="Lopez-Perez M."/>
        </authorList>
    </citation>
    <scope>NUCLEOTIDE SEQUENCE [LARGE SCALE GENOMIC DNA]</scope>
    <source>
        <strain evidence="15">MED-G158</strain>
    </source>
</reference>
<protein>
    <submittedName>
        <fullName evidence="15">Ubiquinone biosynthesis regulatory protein kinase UbiB</fullName>
    </submittedName>
</protein>
<evidence type="ECO:0000256" key="13">
    <source>
        <dbReference type="SAM" id="Phobius"/>
    </source>
</evidence>
<keyword evidence="3" id="KW-1003">Cell membrane</keyword>
<evidence type="ECO:0000256" key="7">
    <source>
        <dbReference type="ARBA" id="ARBA00022692"/>
    </source>
</evidence>
<dbReference type="EMBL" id="SHAH01000012">
    <property type="protein sequence ID" value="RZO77613.1"/>
    <property type="molecule type" value="Genomic_DNA"/>
</dbReference>
<proteinExistence type="inferred from homology"/>
<keyword evidence="12 13" id="KW-0472">Membrane</keyword>
<dbReference type="GO" id="GO:0005524">
    <property type="term" value="F:ATP binding"/>
    <property type="evidence" value="ECO:0007669"/>
    <property type="project" value="UniProtKB-KW"/>
</dbReference>
<evidence type="ECO:0000256" key="10">
    <source>
        <dbReference type="ARBA" id="ARBA00022840"/>
    </source>
</evidence>
<dbReference type="InterPro" id="IPR050154">
    <property type="entry name" value="UbiB_kinase"/>
</dbReference>
<feature type="transmembrane region" description="Helical" evidence="13">
    <location>
        <begin position="503"/>
        <end position="521"/>
    </location>
</feature>
<evidence type="ECO:0000256" key="11">
    <source>
        <dbReference type="ARBA" id="ARBA00022989"/>
    </source>
</evidence>
<dbReference type="AlphaFoldDB" id="A0A520S557"/>
<evidence type="ECO:0000259" key="14">
    <source>
        <dbReference type="Pfam" id="PF03109"/>
    </source>
</evidence>
<evidence type="ECO:0000256" key="1">
    <source>
        <dbReference type="ARBA" id="ARBA00005020"/>
    </source>
</evidence>
<dbReference type="InterPro" id="IPR010232">
    <property type="entry name" value="UbiB"/>
</dbReference>
<dbReference type="Proteomes" id="UP000320404">
    <property type="component" value="Unassembled WGS sequence"/>
</dbReference>
<evidence type="ECO:0000256" key="4">
    <source>
        <dbReference type="ARBA" id="ARBA00022519"/>
    </source>
</evidence>
<keyword evidence="10" id="KW-0067">ATP-binding</keyword>
<evidence type="ECO:0000256" key="8">
    <source>
        <dbReference type="ARBA" id="ARBA00022741"/>
    </source>
</evidence>
<evidence type="ECO:0000256" key="9">
    <source>
        <dbReference type="ARBA" id="ARBA00022777"/>
    </source>
</evidence>
<evidence type="ECO:0000313" key="16">
    <source>
        <dbReference type="Proteomes" id="UP000320404"/>
    </source>
</evidence>
<comment type="caution">
    <text evidence="15">The sequence shown here is derived from an EMBL/GenBank/DDBJ whole genome shotgun (WGS) entry which is preliminary data.</text>
</comment>
<keyword evidence="8" id="KW-0547">Nucleotide-binding</keyword>
<sequence length="545" mass="61490">MTNLPRLLKILSIIAKYRLHEFAKGQPGYHWLRLILAPFSFVNLFSNSAAADKNQNLRLALESLGPIYIKFGQLLSTRRDFLEPALADELAALQDNVPPFHEPKIEQMVSEALGMPIEQVFRTLSREPLASASVAQVHRATLLNGDDVVVKVVRPGIEQTVRADIKLLKQLAAVVARTSSLGKRLRPEEVVHDYEKVILDELNLLAEAANTIQLRRNFADSSMLDVPKVYWDFCRKNVLVMERIHGIPVTQLEQLKAHGIDMKKLAERGVDIFFTQVFEHNFFHADMHPGNIFVARDKPDAPQYIAIDCAIMGSLSRGDQEYLAKNLLAIFKRDYRRVAELHISSGWIPPLTPVHEFESAIRSVCEPIFEKPLKEISFGQILVQLFNTASRFDMEVQPSLVLLQKTLLNIEGLGRQLYPELDLWQTALPYLESWNARRLNPFSLLGNIQENLPNWLDQLPQLPILILNAIAEASQQSQLRESLEALRRQQEQEQKQRRSRARVGAYLALGLSVLTLVPAIGASISSAPIATLGLAGLGAYLLFFR</sequence>
<evidence type="ECO:0000256" key="3">
    <source>
        <dbReference type="ARBA" id="ARBA00022475"/>
    </source>
</evidence>
<evidence type="ECO:0000256" key="2">
    <source>
        <dbReference type="ARBA" id="ARBA00009670"/>
    </source>
</evidence>
<dbReference type="UniPathway" id="UPA00232"/>
<organism evidence="15 16">
    <name type="scientific">OM182 bacterium</name>
    <dbReference type="NCBI Taxonomy" id="2510334"/>
    <lineage>
        <taxon>Bacteria</taxon>
        <taxon>Pseudomonadati</taxon>
        <taxon>Pseudomonadota</taxon>
        <taxon>Gammaproteobacteria</taxon>
        <taxon>OMG group</taxon>
        <taxon>OM182 clade</taxon>
    </lineage>
</organism>
<dbReference type="NCBIfam" id="NF003404">
    <property type="entry name" value="PRK04750.1"/>
    <property type="match status" value="1"/>
</dbReference>
<dbReference type="SUPFAM" id="SSF56112">
    <property type="entry name" value="Protein kinase-like (PK-like)"/>
    <property type="match status" value="1"/>
</dbReference>
<dbReference type="Pfam" id="PF03109">
    <property type="entry name" value="ABC1"/>
    <property type="match status" value="1"/>
</dbReference>
<keyword evidence="11 13" id="KW-1133">Transmembrane helix</keyword>
<comment type="similarity">
    <text evidence="2">Belongs to the protein kinase superfamily. ADCK protein kinase family.</text>
</comment>
<keyword evidence="6" id="KW-0831">Ubiquinone biosynthesis</keyword>
<evidence type="ECO:0000256" key="6">
    <source>
        <dbReference type="ARBA" id="ARBA00022688"/>
    </source>
</evidence>
<keyword evidence="5" id="KW-0808">Transferase</keyword>
<dbReference type="InterPro" id="IPR045308">
    <property type="entry name" value="UbiB_bact"/>
</dbReference>
<evidence type="ECO:0000313" key="15">
    <source>
        <dbReference type="EMBL" id="RZO77613.1"/>
    </source>
</evidence>
<dbReference type="CDD" id="cd13972">
    <property type="entry name" value="UbiB"/>
    <property type="match status" value="1"/>
</dbReference>
<evidence type="ECO:0000256" key="5">
    <source>
        <dbReference type="ARBA" id="ARBA00022679"/>
    </source>
</evidence>
<dbReference type="PANTHER" id="PTHR10566:SF113">
    <property type="entry name" value="PROTEIN ACTIVITY OF BC1 COMPLEX KINASE 7, CHLOROPLASTIC"/>
    <property type="match status" value="1"/>
</dbReference>
<dbReference type="NCBIfam" id="TIGR01982">
    <property type="entry name" value="UbiB"/>
    <property type="match status" value="1"/>
</dbReference>
<dbReference type="InterPro" id="IPR004147">
    <property type="entry name" value="ABC1_dom"/>
</dbReference>
<evidence type="ECO:0000256" key="12">
    <source>
        <dbReference type="ARBA" id="ARBA00023136"/>
    </source>
</evidence>
<keyword evidence="9" id="KW-0418">Kinase</keyword>
<keyword evidence="4" id="KW-0997">Cell inner membrane</keyword>
<keyword evidence="15" id="KW-0830">Ubiquinone</keyword>
<dbReference type="GO" id="GO:0016301">
    <property type="term" value="F:kinase activity"/>
    <property type="evidence" value="ECO:0007669"/>
    <property type="project" value="UniProtKB-KW"/>
</dbReference>
<dbReference type="GO" id="GO:0006744">
    <property type="term" value="P:ubiquinone biosynthetic process"/>
    <property type="evidence" value="ECO:0007669"/>
    <property type="project" value="UniProtKB-UniPathway"/>
</dbReference>
<comment type="pathway">
    <text evidence="1">Cofactor biosynthesis; ubiquinone biosynthesis [regulation].</text>
</comment>
<dbReference type="PANTHER" id="PTHR10566">
    <property type="entry name" value="CHAPERONE-ACTIVITY OF BC1 COMPLEX CABC1 -RELATED"/>
    <property type="match status" value="1"/>
</dbReference>
<feature type="transmembrane region" description="Helical" evidence="13">
    <location>
        <begin position="527"/>
        <end position="544"/>
    </location>
</feature>
<feature type="domain" description="ABC1 atypical kinase-like" evidence="14">
    <location>
        <begin position="93"/>
        <end position="342"/>
    </location>
</feature>
<accession>A0A520S557</accession>